<feature type="compositionally biased region" description="Basic and acidic residues" evidence="2">
    <location>
        <begin position="9"/>
        <end position="53"/>
    </location>
</feature>
<feature type="region of interest" description="Disordered" evidence="2">
    <location>
        <begin position="131"/>
        <end position="179"/>
    </location>
</feature>
<evidence type="ECO:0000313" key="4">
    <source>
        <dbReference type="EMBL" id="OLQ14478.1"/>
    </source>
</evidence>
<keyword evidence="1" id="KW-0175">Coiled coil</keyword>
<sequence length="310" mass="34977">MALEMQRMQADKARMSDEVHDMRRQLREADARRADLERSLERKVRETDERGKAEVQSCRTSLEGKMDELERGWRDRERALRQELDLRRAQKEALDEEVASLRSLLESHAAATKAAETAAAEAAAAAAAAKERAEAEKAPSPVAELPASLLPPSDMPVAEPQPQVARSDSSATAAPAQADSALPPQAYSLHTSVAWQDLVSLRSQVRQLEAQMKEDQERHVVSLQESERARKQLQNYIDEHRLEQTVGQHQHMEYIRNVFRKFVEMLPANSAETEQLVQVLMTFFQFSSEDAAAIQAKRGAARKQGLWRLF</sequence>
<proteinExistence type="predicted"/>
<evidence type="ECO:0000313" key="5">
    <source>
        <dbReference type="Proteomes" id="UP000186817"/>
    </source>
</evidence>
<reference evidence="4 5" key="1">
    <citation type="submission" date="2016-02" db="EMBL/GenBank/DDBJ databases">
        <title>Genome analysis of coral dinoflagellate symbionts highlights evolutionary adaptations to a symbiotic lifestyle.</title>
        <authorList>
            <person name="Aranda M."/>
            <person name="Li Y."/>
            <person name="Liew Y.J."/>
            <person name="Baumgarten S."/>
            <person name="Simakov O."/>
            <person name="Wilson M."/>
            <person name="Piel J."/>
            <person name="Ashoor H."/>
            <person name="Bougouffa S."/>
            <person name="Bajic V.B."/>
            <person name="Ryu T."/>
            <person name="Ravasi T."/>
            <person name="Bayer T."/>
            <person name="Micklem G."/>
            <person name="Kim H."/>
            <person name="Bhak J."/>
            <person name="Lajeunesse T.C."/>
            <person name="Voolstra C.R."/>
        </authorList>
    </citation>
    <scope>NUCLEOTIDE SEQUENCE [LARGE SCALE GENOMIC DNA]</scope>
    <source>
        <strain evidence="4 5">CCMP2467</strain>
    </source>
</reference>
<evidence type="ECO:0000256" key="1">
    <source>
        <dbReference type="SAM" id="Coils"/>
    </source>
</evidence>
<gene>
    <name evidence="4" type="ORF">AK812_SmicGene1391</name>
</gene>
<dbReference type="PROSITE" id="PS50913">
    <property type="entry name" value="GRIP"/>
    <property type="match status" value="1"/>
</dbReference>
<feature type="coiled-coil region" evidence="1">
    <location>
        <begin position="77"/>
        <end position="111"/>
    </location>
</feature>
<dbReference type="Proteomes" id="UP000186817">
    <property type="component" value="Unassembled WGS sequence"/>
</dbReference>
<dbReference type="AlphaFoldDB" id="A0A1Q9F466"/>
<organism evidence="4 5">
    <name type="scientific">Symbiodinium microadriaticum</name>
    <name type="common">Dinoflagellate</name>
    <name type="synonym">Zooxanthella microadriatica</name>
    <dbReference type="NCBI Taxonomy" id="2951"/>
    <lineage>
        <taxon>Eukaryota</taxon>
        <taxon>Sar</taxon>
        <taxon>Alveolata</taxon>
        <taxon>Dinophyceae</taxon>
        <taxon>Suessiales</taxon>
        <taxon>Symbiodiniaceae</taxon>
        <taxon>Symbiodinium</taxon>
    </lineage>
</organism>
<accession>A0A1Q9F466</accession>
<feature type="compositionally biased region" description="Low complexity" evidence="2">
    <location>
        <begin position="167"/>
        <end position="179"/>
    </location>
</feature>
<evidence type="ECO:0000259" key="3">
    <source>
        <dbReference type="PROSITE" id="PS50913"/>
    </source>
</evidence>
<protein>
    <recommendedName>
        <fullName evidence="3">GRIP domain-containing protein</fullName>
    </recommendedName>
</protein>
<dbReference type="OrthoDB" id="1926336at2759"/>
<comment type="caution">
    <text evidence="4">The sequence shown here is derived from an EMBL/GenBank/DDBJ whole genome shotgun (WGS) entry which is preliminary data.</text>
</comment>
<name>A0A1Q9F466_SYMMI</name>
<dbReference type="Pfam" id="PF01465">
    <property type="entry name" value="GRIP"/>
    <property type="match status" value="1"/>
</dbReference>
<keyword evidence="5" id="KW-1185">Reference proteome</keyword>
<feature type="coiled-coil region" evidence="1">
    <location>
        <begin position="198"/>
        <end position="243"/>
    </location>
</feature>
<evidence type="ECO:0000256" key="2">
    <source>
        <dbReference type="SAM" id="MobiDB-lite"/>
    </source>
</evidence>
<dbReference type="EMBL" id="LSRX01000015">
    <property type="protein sequence ID" value="OLQ14478.1"/>
    <property type="molecule type" value="Genomic_DNA"/>
</dbReference>
<feature type="domain" description="GRIP" evidence="3">
    <location>
        <begin position="245"/>
        <end position="297"/>
    </location>
</feature>
<dbReference type="InterPro" id="IPR000237">
    <property type="entry name" value="GRIP_dom"/>
</dbReference>
<dbReference type="SMART" id="SM00755">
    <property type="entry name" value="Grip"/>
    <property type="match status" value="1"/>
</dbReference>
<feature type="region of interest" description="Disordered" evidence="2">
    <location>
        <begin position="1"/>
        <end position="61"/>
    </location>
</feature>